<proteinExistence type="predicted"/>
<reference evidence="1" key="1">
    <citation type="submission" date="2014-09" db="EMBL/GenBank/DDBJ databases">
        <authorList>
            <person name="Magalhaes I.L.F."/>
            <person name="Oliveira U."/>
            <person name="Santos F.R."/>
            <person name="Vidigal T.H.D.A."/>
            <person name="Brescovit A.D."/>
            <person name="Santos A.J."/>
        </authorList>
    </citation>
    <scope>NUCLEOTIDE SEQUENCE</scope>
    <source>
        <tissue evidence="1">Shoot tissue taken approximately 20 cm above the soil surface</tissue>
    </source>
</reference>
<protein>
    <submittedName>
        <fullName evidence="1">Uncharacterized protein</fullName>
    </submittedName>
</protein>
<evidence type="ECO:0000313" key="1">
    <source>
        <dbReference type="EMBL" id="JAE15634.1"/>
    </source>
</evidence>
<dbReference type="EMBL" id="GBRH01182262">
    <property type="protein sequence ID" value="JAE15634.1"/>
    <property type="molecule type" value="Transcribed_RNA"/>
</dbReference>
<name>A0A0A9FWQ8_ARUDO</name>
<accession>A0A0A9FWQ8</accession>
<sequence>MAPTLVNVLVAFREMISSLGWPEEWLPSRRRWWSWMAVSLGRP</sequence>
<reference evidence="1" key="2">
    <citation type="journal article" date="2015" name="Data Brief">
        <title>Shoot transcriptome of the giant reed, Arundo donax.</title>
        <authorList>
            <person name="Barrero R.A."/>
            <person name="Guerrero F.D."/>
            <person name="Moolhuijzen P."/>
            <person name="Goolsby J.A."/>
            <person name="Tidwell J."/>
            <person name="Bellgard S.E."/>
            <person name="Bellgard M.I."/>
        </authorList>
    </citation>
    <scope>NUCLEOTIDE SEQUENCE</scope>
    <source>
        <tissue evidence="1">Shoot tissue taken approximately 20 cm above the soil surface</tissue>
    </source>
</reference>
<dbReference type="AlphaFoldDB" id="A0A0A9FWQ8"/>
<organism evidence="1">
    <name type="scientific">Arundo donax</name>
    <name type="common">Giant reed</name>
    <name type="synonym">Donax arundinaceus</name>
    <dbReference type="NCBI Taxonomy" id="35708"/>
    <lineage>
        <taxon>Eukaryota</taxon>
        <taxon>Viridiplantae</taxon>
        <taxon>Streptophyta</taxon>
        <taxon>Embryophyta</taxon>
        <taxon>Tracheophyta</taxon>
        <taxon>Spermatophyta</taxon>
        <taxon>Magnoliopsida</taxon>
        <taxon>Liliopsida</taxon>
        <taxon>Poales</taxon>
        <taxon>Poaceae</taxon>
        <taxon>PACMAD clade</taxon>
        <taxon>Arundinoideae</taxon>
        <taxon>Arundineae</taxon>
        <taxon>Arundo</taxon>
    </lineage>
</organism>